<comment type="caution">
    <text evidence="1">The sequence shown here is derived from an EMBL/GenBank/DDBJ whole genome shotgun (WGS) entry which is preliminary data.</text>
</comment>
<proteinExistence type="predicted"/>
<dbReference type="EMBL" id="BMAU01021371">
    <property type="protein sequence ID" value="GFY25286.1"/>
    <property type="molecule type" value="Genomic_DNA"/>
</dbReference>
<sequence>MEKRVNILSSFALLPARGREWEKTGINFGKIGKNCLASASDQFVRTANEFVDFPLGEERRISGPLLFFRRIRKRHPRRSDAFTRIRSRLFLEVWTNKDVLLIANLRFRTRAVIRENVCRERF</sequence>
<keyword evidence="2" id="KW-1185">Reference proteome</keyword>
<name>A0A8X6VZV5_TRICX</name>
<accession>A0A8X6VZV5</accession>
<gene>
    <name evidence="1" type="ORF">TNCV_2484061</name>
</gene>
<dbReference type="Proteomes" id="UP000887159">
    <property type="component" value="Unassembled WGS sequence"/>
</dbReference>
<dbReference type="AlphaFoldDB" id="A0A8X6VZV5"/>
<organism evidence="1 2">
    <name type="scientific">Trichonephila clavipes</name>
    <name type="common">Golden silk orbweaver</name>
    <name type="synonym">Nephila clavipes</name>
    <dbReference type="NCBI Taxonomy" id="2585209"/>
    <lineage>
        <taxon>Eukaryota</taxon>
        <taxon>Metazoa</taxon>
        <taxon>Ecdysozoa</taxon>
        <taxon>Arthropoda</taxon>
        <taxon>Chelicerata</taxon>
        <taxon>Arachnida</taxon>
        <taxon>Araneae</taxon>
        <taxon>Araneomorphae</taxon>
        <taxon>Entelegynae</taxon>
        <taxon>Araneoidea</taxon>
        <taxon>Nephilidae</taxon>
        <taxon>Trichonephila</taxon>
    </lineage>
</organism>
<reference evidence="1" key="1">
    <citation type="submission" date="2020-08" db="EMBL/GenBank/DDBJ databases">
        <title>Multicomponent nature underlies the extraordinary mechanical properties of spider dragline silk.</title>
        <authorList>
            <person name="Kono N."/>
            <person name="Nakamura H."/>
            <person name="Mori M."/>
            <person name="Yoshida Y."/>
            <person name="Ohtoshi R."/>
            <person name="Malay A.D."/>
            <person name="Moran D.A.P."/>
            <person name="Tomita M."/>
            <person name="Numata K."/>
            <person name="Arakawa K."/>
        </authorList>
    </citation>
    <scope>NUCLEOTIDE SEQUENCE</scope>
</reference>
<evidence type="ECO:0000313" key="2">
    <source>
        <dbReference type="Proteomes" id="UP000887159"/>
    </source>
</evidence>
<evidence type="ECO:0000313" key="1">
    <source>
        <dbReference type="EMBL" id="GFY25286.1"/>
    </source>
</evidence>
<protein>
    <submittedName>
        <fullName evidence="1">Uncharacterized protein</fullName>
    </submittedName>
</protein>